<comment type="caution">
    <text evidence="1">The sequence shown here is derived from an EMBL/GenBank/DDBJ whole genome shotgun (WGS) entry which is preliminary data.</text>
</comment>
<dbReference type="EMBL" id="QFLI01000012">
    <property type="protein sequence ID" value="PXX96180.1"/>
    <property type="molecule type" value="Genomic_DNA"/>
</dbReference>
<dbReference type="AlphaFoldDB" id="A0A2V3ZSR7"/>
<gene>
    <name evidence="1" type="ORF">DF185_20590</name>
</gene>
<sequence>MMFVFAGIGVQAQNTGAEPFEGSTHSYRVTKSATLTTALAWTIEGDAGGYEFVGDTDKETVSVKWKSIGDYTLVLTEQRSSGDACPTIRKFPVKVVANNFNVIASIVGNADGCAGISNPVKDEGSDGSNANDVFGQTQRVFNVKMEGGDLTKDWTFKFDITGAVGFDGYDVAVSGATEASGVYTVAGAAPTATESNVATITVTYNTNKQTANNGQDPDVILKLTVSDAKDGSGTSESAANIALNNVMSYNINAVPATTPIIVVN</sequence>
<protein>
    <recommendedName>
        <fullName evidence="3">PKD domain-containing protein</fullName>
    </recommendedName>
</protein>
<name>A0A2V3ZSR7_9BACT</name>
<proteinExistence type="predicted"/>
<dbReference type="Proteomes" id="UP000248079">
    <property type="component" value="Unassembled WGS sequence"/>
</dbReference>
<keyword evidence="2" id="KW-1185">Reference proteome</keyword>
<reference evidence="1 2" key="1">
    <citation type="submission" date="2018-05" db="EMBL/GenBank/DDBJ databases">
        <title>Marinifilum breve JC075T sp. nov., a marine bacterium isolated from Yongle Blue Hole in the South China Sea.</title>
        <authorList>
            <person name="Fu T."/>
        </authorList>
    </citation>
    <scope>NUCLEOTIDE SEQUENCE [LARGE SCALE GENOMIC DNA]</scope>
    <source>
        <strain evidence="1 2">JC075</strain>
    </source>
</reference>
<organism evidence="1 2">
    <name type="scientific">Marinifilum breve</name>
    <dbReference type="NCBI Taxonomy" id="2184082"/>
    <lineage>
        <taxon>Bacteria</taxon>
        <taxon>Pseudomonadati</taxon>
        <taxon>Bacteroidota</taxon>
        <taxon>Bacteroidia</taxon>
        <taxon>Marinilabiliales</taxon>
        <taxon>Marinifilaceae</taxon>
    </lineage>
</organism>
<evidence type="ECO:0000313" key="1">
    <source>
        <dbReference type="EMBL" id="PXX96180.1"/>
    </source>
</evidence>
<accession>A0A2V3ZSR7</accession>
<evidence type="ECO:0008006" key="3">
    <source>
        <dbReference type="Google" id="ProtNLM"/>
    </source>
</evidence>
<evidence type="ECO:0000313" key="2">
    <source>
        <dbReference type="Proteomes" id="UP000248079"/>
    </source>
</evidence>